<evidence type="ECO:0000313" key="4">
    <source>
        <dbReference type="EMBL" id="QDU97856.1"/>
    </source>
</evidence>
<dbReference type="SUPFAM" id="SSF53756">
    <property type="entry name" value="UDP-Glycosyltransferase/glycogen phosphorylase"/>
    <property type="match status" value="1"/>
</dbReference>
<dbReference type="Gene3D" id="3.40.50.2000">
    <property type="entry name" value="Glycogen Phosphorylase B"/>
    <property type="match status" value="2"/>
</dbReference>
<feature type="domain" description="Glycosyltransferase subfamily 4-like N-terminal" evidence="3">
    <location>
        <begin position="22"/>
        <end position="180"/>
    </location>
</feature>
<dbReference type="GO" id="GO:0102318">
    <property type="term" value="F:2-deoxystreptamine glucosyltransferase activity"/>
    <property type="evidence" value="ECO:0007669"/>
    <property type="project" value="UniProtKB-EC"/>
</dbReference>
<dbReference type="InterPro" id="IPR028098">
    <property type="entry name" value="Glyco_trans_4-like_N"/>
</dbReference>
<keyword evidence="1 4" id="KW-0328">Glycosyltransferase</keyword>
<evidence type="ECO:0000256" key="1">
    <source>
        <dbReference type="ARBA" id="ARBA00022676"/>
    </source>
</evidence>
<sequence length="379" mass="40779">MHVKSENRTPLRLALVITELEVGGAERCLANLALHVDRERFAPQVYSLGPRPIGDQAALVDQLEAAGVPLHFLNAASLRHLPGAVLKLQRLLQEQQAQVIQSFLFHANVVSGLAARRLPAGLAFGIRVADPRRWRQQAERWLSRHAQQIVCVSQSVARFAAEAGFAPDKLAVIPNGIDLDAIPPDGATKEMSAWGAPGRKGILFVGRLHPQKGVDLLLQAAPAMLAAAPEHDLFLAGDGPERAACERLAASSGMGSRIHFLGWRPDVGRIMAASDLFLLPSRWEGMPNALIEAMAHGLPVVVSQVEGVAEVLGPQHGEQLFTPGDAAELQEKATRLLANPLAMARLGAANRHRIGEAFTLPGMVRQYENLWGMLASTGS</sequence>
<dbReference type="PANTHER" id="PTHR12526:SF510">
    <property type="entry name" value="D-INOSITOL 3-PHOSPHATE GLYCOSYLTRANSFERASE"/>
    <property type="match status" value="1"/>
</dbReference>
<dbReference type="KEGG" id="lcre:Pla8534_57130"/>
<reference evidence="4 5" key="1">
    <citation type="submission" date="2019-02" db="EMBL/GenBank/DDBJ databases">
        <title>Deep-cultivation of Planctomycetes and their phenomic and genomic characterization uncovers novel biology.</title>
        <authorList>
            <person name="Wiegand S."/>
            <person name="Jogler M."/>
            <person name="Boedeker C."/>
            <person name="Pinto D."/>
            <person name="Vollmers J."/>
            <person name="Rivas-Marin E."/>
            <person name="Kohn T."/>
            <person name="Peeters S.H."/>
            <person name="Heuer A."/>
            <person name="Rast P."/>
            <person name="Oberbeckmann S."/>
            <person name="Bunk B."/>
            <person name="Jeske O."/>
            <person name="Meyerdierks A."/>
            <person name="Storesund J.E."/>
            <person name="Kallscheuer N."/>
            <person name="Luecker S."/>
            <person name="Lage O.M."/>
            <person name="Pohl T."/>
            <person name="Merkel B.J."/>
            <person name="Hornburger P."/>
            <person name="Mueller R.-W."/>
            <person name="Bruemmer F."/>
            <person name="Labrenz M."/>
            <person name="Spormann A.M."/>
            <person name="Op den Camp H."/>
            <person name="Overmann J."/>
            <person name="Amann R."/>
            <person name="Jetten M.S.M."/>
            <person name="Mascher T."/>
            <person name="Medema M.H."/>
            <person name="Devos D.P."/>
            <person name="Kaster A.-K."/>
            <person name="Ovreas L."/>
            <person name="Rohde M."/>
            <person name="Galperin M.Y."/>
            <person name="Jogler C."/>
        </authorList>
    </citation>
    <scope>NUCLEOTIDE SEQUENCE [LARGE SCALE GENOMIC DNA]</scope>
    <source>
        <strain evidence="4 5">Pla85_3_4</strain>
    </source>
</reference>
<keyword evidence="5" id="KW-1185">Reference proteome</keyword>
<dbReference type="EC" id="2.4.1.284" evidence="4"/>
<dbReference type="PANTHER" id="PTHR12526">
    <property type="entry name" value="GLYCOSYLTRANSFERASE"/>
    <property type="match status" value="1"/>
</dbReference>
<accession>A0A518E182</accession>
<gene>
    <name evidence="4" type="primary">kanF</name>
    <name evidence="4" type="ORF">Pla8534_57130</name>
</gene>
<name>A0A518E182_9BACT</name>
<dbReference type="Pfam" id="PF13439">
    <property type="entry name" value="Glyco_transf_4"/>
    <property type="match status" value="1"/>
</dbReference>
<dbReference type="OrthoDB" id="9804196at2"/>
<evidence type="ECO:0000256" key="2">
    <source>
        <dbReference type="ARBA" id="ARBA00022679"/>
    </source>
</evidence>
<keyword evidence="2 4" id="KW-0808">Transferase</keyword>
<dbReference type="Proteomes" id="UP000317648">
    <property type="component" value="Chromosome"/>
</dbReference>
<organism evidence="4 5">
    <name type="scientific">Lignipirellula cremea</name>
    <dbReference type="NCBI Taxonomy" id="2528010"/>
    <lineage>
        <taxon>Bacteria</taxon>
        <taxon>Pseudomonadati</taxon>
        <taxon>Planctomycetota</taxon>
        <taxon>Planctomycetia</taxon>
        <taxon>Pirellulales</taxon>
        <taxon>Pirellulaceae</taxon>
        <taxon>Lignipirellula</taxon>
    </lineage>
</organism>
<protein>
    <submittedName>
        <fullName evidence="4">2-deoxystreptamine glucosyltransferase</fullName>
        <ecNumber evidence="4">2.4.1.284</ecNumber>
    </submittedName>
</protein>
<evidence type="ECO:0000259" key="3">
    <source>
        <dbReference type="Pfam" id="PF13439"/>
    </source>
</evidence>
<dbReference type="AlphaFoldDB" id="A0A518E182"/>
<dbReference type="EMBL" id="CP036433">
    <property type="protein sequence ID" value="QDU97856.1"/>
    <property type="molecule type" value="Genomic_DNA"/>
</dbReference>
<dbReference type="Pfam" id="PF13692">
    <property type="entry name" value="Glyco_trans_1_4"/>
    <property type="match status" value="1"/>
</dbReference>
<evidence type="ECO:0000313" key="5">
    <source>
        <dbReference type="Proteomes" id="UP000317648"/>
    </source>
</evidence>
<proteinExistence type="predicted"/>